<feature type="region of interest" description="Disordered" evidence="1">
    <location>
        <begin position="1"/>
        <end position="34"/>
    </location>
</feature>
<feature type="compositionally biased region" description="Basic and acidic residues" evidence="1">
    <location>
        <begin position="23"/>
        <end position="34"/>
    </location>
</feature>
<comment type="caution">
    <text evidence="3">The sequence shown here is derived from an EMBL/GenBank/DDBJ whole genome shotgun (WGS) entry which is preliminary data.</text>
</comment>
<protein>
    <submittedName>
        <fullName evidence="3">Uncharacterized protein</fullName>
    </submittedName>
</protein>
<organism evidence="3 4">
    <name type="scientific">Rotaria magnacalcarata</name>
    <dbReference type="NCBI Taxonomy" id="392030"/>
    <lineage>
        <taxon>Eukaryota</taxon>
        <taxon>Metazoa</taxon>
        <taxon>Spiralia</taxon>
        <taxon>Gnathifera</taxon>
        <taxon>Rotifera</taxon>
        <taxon>Eurotatoria</taxon>
        <taxon>Bdelloidea</taxon>
        <taxon>Philodinida</taxon>
        <taxon>Philodinidae</taxon>
        <taxon>Rotaria</taxon>
    </lineage>
</organism>
<evidence type="ECO:0000256" key="1">
    <source>
        <dbReference type="SAM" id="MobiDB-lite"/>
    </source>
</evidence>
<gene>
    <name evidence="2" type="ORF">BYL167_LOCUS33957</name>
    <name evidence="3" type="ORF">GIL414_LOCUS40845</name>
</gene>
<evidence type="ECO:0000313" key="2">
    <source>
        <dbReference type="EMBL" id="CAF4455526.1"/>
    </source>
</evidence>
<feature type="non-terminal residue" evidence="3">
    <location>
        <position position="1"/>
    </location>
</feature>
<dbReference type="EMBL" id="CAJOBJ010114184">
    <property type="protein sequence ID" value="CAF4646000.1"/>
    <property type="molecule type" value="Genomic_DNA"/>
</dbReference>
<accession>A0A8S2ZMQ8</accession>
<evidence type="ECO:0000313" key="4">
    <source>
        <dbReference type="Proteomes" id="UP000681720"/>
    </source>
</evidence>
<name>A0A8S2ZMQ8_9BILA</name>
<dbReference type="AlphaFoldDB" id="A0A8S2ZMQ8"/>
<proteinExistence type="predicted"/>
<dbReference type="EMBL" id="CAJOBH010067487">
    <property type="protein sequence ID" value="CAF4455526.1"/>
    <property type="molecule type" value="Genomic_DNA"/>
</dbReference>
<dbReference type="Proteomes" id="UP000681720">
    <property type="component" value="Unassembled WGS sequence"/>
</dbReference>
<dbReference type="Proteomes" id="UP000681967">
    <property type="component" value="Unassembled WGS sequence"/>
</dbReference>
<evidence type="ECO:0000313" key="3">
    <source>
        <dbReference type="EMBL" id="CAF4646000.1"/>
    </source>
</evidence>
<sequence length="34" mass="3810">QPISVSNSSIDKDEPPIPPPPRPSHENELSRIIY</sequence>
<reference evidence="3" key="1">
    <citation type="submission" date="2021-02" db="EMBL/GenBank/DDBJ databases">
        <authorList>
            <person name="Nowell W R."/>
        </authorList>
    </citation>
    <scope>NUCLEOTIDE SEQUENCE</scope>
</reference>
<feature type="non-terminal residue" evidence="3">
    <location>
        <position position="34"/>
    </location>
</feature>